<dbReference type="EMBL" id="MIJY01000033">
    <property type="protein sequence ID" value="OEG12537.1"/>
    <property type="molecule type" value="Genomic_DNA"/>
</dbReference>
<evidence type="ECO:0000313" key="1">
    <source>
        <dbReference type="EMBL" id="OEG12537.1"/>
    </source>
</evidence>
<gene>
    <name evidence="1" type="ORF">BCR25_19665</name>
</gene>
<dbReference type="Proteomes" id="UP000095094">
    <property type="component" value="Unassembled WGS sequence"/>
</dbReference>
<evidence type="ECO:0000313" key="2">
    <source>
        <dbReference type="Proteomes" id="UP000095094"/>
    </source>
</evidence>
<name>A0A1E5GIM1_9ENTE</name>
<reference evidence="2" key="1">
    <citation type="submission" date="2016-09" db="EMBL/GenBank/DDBJ databases">
        <authorList>
            <person name="Gulvik C.A."/>
        </authorList>
    </citation>
    <scope>NUCLEOTIDE SEQUENCE [LARGE SCALE GENOMIC DNA]</scope>
    <source>
        <strain evidence="2">LMG 8895</strain>
    </source>
</reference>
<protein>
    <submittedName>
        <fullName evidence="1">Uncharacterized protein</fullName>
    </submittedName>
</protein>
<proteinExistence type="predicted"/>
<keyword evidence="2" id="KW-1185">Reference proteome</keyword>
<sequence>MLENFSTEAHEDVDVAFYKKIQPVFRGKDTAQLSTEIGNYMRAEITDFYAIYLKFIPLDIFKELHSIYKSVEISILFSDTAYLLQTKQDLIETRYIERYTPSHVSFF</sequence>
<organism evidence="1 2">
    <name type="scientific">Enterococcus termitis</name>
    <dbReference type="NCBI Taxonomy" id="332950"/>
    <lineage>
        <taxon>Bacteria</taxon>
        <taxon>Bacillati</taxon>
        <taxon>Bacillota</taxon>
        <taxon>Bacilli</taxon>
        <taxon>Lactobacillales</taxon>
        <taxon>Enterococcaceae</taxon>
        <taxon>Enterococcus</taxon>
    </lineage>
</organism>
<comment type="caution">
    <text evidence="1">The sequence shown here is derived from an EMBL/GenBank/DDBJ whole genome shotgun (WGS) entry which is preliminary data.</text>
</comment>
<dbReference type="AlphaFoldDB" id="A0A1E5GIM1"/>
<accession>A0A1E5GIM1</accession>